<dbReference type="Pfam" id="PF00752">
    <property type="entry name" value="XPG_N"/>
    <property type="match status" value="1"/>
</dbReference>
<reference evidence="3" key="1">
    <citation type="submission" date="2019-11" db="UniProtKB">
        <authorList>
            <consortium name="WormBaseParasite"/>
        </authorList>
    </citation>
    <scope>IDENTIFICATION</scope>
</reference>
<sequence>MGVFGLTRLINDEPASYVSEDLFPGTVVVNAVEFMHNVLNQSRENQCVGAFGHDFLHVKILFDKAVKCLISCNVKPIFVFNGLHSRYGKDLEWRASWNFSKEKQFDKTSMSVPASDYSSSNQSLLFSRQILAALLRDLKLPFVHFCYGAVSSCVAISCCLGCPILSSNAEFFLSTRPAIVPEQLQSLAIHDLKFIHLSSATFRLADENEEYCFQPLTFYPESSPIALVPPKSRPLVGLLMDSHVVRQLPEAIECQQHDRQSFSSAKLRAVVDWTSKTNAINILQAIMESVTNAEYSRCVAASILDYLTKFSPDFVDATRVLSILNMSQEIPVLFPLPECEKHDPSNSSPLAFFQSASNILNGDAQKHQRVDFLHGWPVSLVHIFRFGKLDKCNLEALYCESGSFADLQIMYLAEFPSFCGPSRILRYLHYCLLRGIEEANGLLSKMIGLRPHAREICYDGSFRYKSYLIHVGSISLPPNCSADDFLNTFFGYQPSPDIPDWCGAVILACLIWHCQKLDTPEHKNCDVTECPVVLAVIIIAVVNNFNVQGDNRALFEHYNSLKLFAKSQVNKTEPPEIDAEKLVFHNLLELMSTYSHYLSLHSLLTALQTKDQIPDFDSAAYNRFPALHVVFPSLHLAVQVALILRSQPTPSVASRFWLTKVFFRSSAFSSVARFNEITALFLNLLKFMSTVTLKWQPPEVNITNPPSCFVPKSERLRNNQNVHCSSRPQKKFAQPPDRNLRPLASRQMVKKPTEFYSRDVANGPQKVSASCNPTGHNFRPQSSQPKNFKKGGRSVSSYAARLAKRMESLNLEK</sequence>
<dbReference type="InterPro" id="IPR006085">
    <property type="entry name" value="XPG_DNA_repair_N"/>
</dbReference>
<dbReference type="InterPro" id="IPR029060">
    <property type="entry name" value="PIN-like_dom_sf"/>
</dbReference>
<accession>A0A5K3F104</accession>
<feature type="compositionally biased region" description="Polar residues" evidence="1">
    <location>
        <begin position="765"/>
        <end position="786"/>
    </location>
</feature>
<dbReference type="WBParaSite" id="MCU_004684-RA">
    <property type="protein sequence ID" value="MCU_004684-RA"/>
    <property type="gene ID" value="MCU_004684"/>
</dbReference>
<organism evidence="3">
    <name type="scientific">Mesocestoides corti</name>
    <name type="common">Flatworm</name>
    <dbReference type="NCBI Taxonomy" id="53468"/>
    <lineage>
        <taxon>Eukaryota</taxon>
        <taxon>Metazoa</taxon>
        <taxon>Spiralia</taxon>
        <taxon>Lophotrochozoa</taxon>
        <taxon>Platyhelminthes</taxon>
        <taxon>Cestoda</taxon>
        <taxon>Eucestoda</taxon>
        <taxon>Cyclophyllidea</taxon>
        <taxon>Mesocestoididae</taxon>
        <taxon>Mesocestoides</taxon>
    </lineage>
</organism>
<feature type="region of interest" description="Disordered" evidence="1">
    <location>
        <begin position="757"/>
        <end position="795"/>
    </location>
</feature>
<dbReference type="GO" id="GO:0004518">
    <property type="term" value="F:nuclease activity"/>
    <property type="evidence" value="ECO:0007669"/>
    <property type="project" value="InterPro"/>
</dbReference>
<dbReference type="SUPFAM" id="SSF88723">
    <property type="entry name" value="PIN domain-like"/>
    <property type="match status" value="1"/>
</dbReference>
<evidence type="ECO:0000313" key="3">
    <source>
        <dbReference type="WBParaSite" id="MCU_004684-RA"/>
    </source>
</evidence>
<dbReference type="AlphaFoldDB" id="A0A5K3F104"/>
<name>A0A5K3F104_MESCO</name>
<feature type="domain" description="XPG N-terminal" evidence="2">
    <location>
        <begin position="1"/>
        <end position="85"/>
    </location>
</feature>
<dbReference type="Gene3D" id="3.40.50.1010">
    <property type="entry name" value="5'-nuclease"/>
    <property type="match status" value="1"/>
</dbReference>
<proteinExistence type="predicted"/>
<evidence type="ECO:0000259" key="2">
    <source>
        <dbReference type="Pfam" id="PF00752"/>
    </source>
</evidence>
<protein>
    <submittedName>
        <fullName evidence="3">XPGN domain-containing protein</fullName>
    </submittedName>
</protein>
<evidence type="ECO:0000256" key="1">
    <source>
        <dbReference type="SAM" id="MobiDB-lite"/>
    </source>
</evidence>